<name>A0A4V2S4X6_9PSEU</name>
<sequence>MRFWLIRGVVLAFVLAGADVGLAALAVQHSDLTVVRSIVLGVVAGLAALWAALDGWRRLDDRGRAWVLAAVIAGFGSGLLRVIGRAVFVDETGLSSLGTALTGDAAFGALVVLVPAGLGLFVGARFAQRDTVKAGPTE</sequence>
<keyword evidence="1" id="KW-0812">Transmembrane</keyword>
<comment type="caution">
    <text evidence="2">The sequence shown here is derived from an EMBL/GenBank/DDBJ whole genome shotgun (WGS) entry which is preliminary data.</text>
</comment>
<dbReference type="EMBL" id="SLWS01000014">
    <property type="protein sequence ID" value="TCO49880.1"/>
    <property type="molecule type" value="Genomic_DNA"/>
</dbReference>
<evidence type="ECO:0000256" key="1">
    <source>
        <dbReference type="SAM" id="Phobius"/>
    </source>
</evidence>
<organism evidence="2 3">
    <name type="scientific">Actinocrispum wychmicini</name>
    <dbReference type="NCBI Taxonomy" id="1213861"/>
    <lineage>
        <taxon>Bacteria</taxon>
        <taxon>Bacillati</taxon>
        <taxon>Actinomycetota</taxon>
        <taxon>Actinomycetes</taxon>
        <taxon>Pseudonocardiales</taxon>
        <taxon>Pseudonocardiaceae</taxon>
        <taxon>Actinocrispum</taxon>
    </lineage>
</organism>
<proteinExistence type="predicted"/>
<keyword evidence="1" id="KW-1133">Transmembrane helix</keyword>
<keyword evidence="3" id="KW-1185">Reference proteome</keyword>
<keyword evidence="1" id="KW-0472">Membrane</keyword>
<feature type="transmembrane region" description="Helical" evidence="1">
    <location>
        <begin position="65"/>
        <end position="84"/>
    </location>
</feature>
<feature type="transmembrane region" description="Helical" evidence="1">
    <location>
        <begin position="33"/>
        <end position="53"/>
    </location>
</feature>
<gene>
    <name evidence="2" type="ORF">EV192_114250</name>
</gene>
<evidence type="ECO:0000313" key="2">
    <source>
        <dbReference type="EMBL" id="TCO49880.1"/>
    </source>
</evidence>
<dbReference type="RefSeq" id="WP_132125100.1">
    <property type="nucleotide sequence ID" value="NZ_SLWS01000014.1"/>
</dbReference>
<evidence type="ECO:0000313" key="3">
    <source>
        <dbReference type="Proteomes" id="UP000295680"/>
    </source>
</evidence>
<accession>A0A4V2S4X6</accession>
<dbReference type="Proteomes" id="UP000295680">
    <property type="component" value="Unassembled WGS sequence"/>
</dbReference>
<dbReference type="AlphaFoldDB" id="A0A4V2S4X6"/>
<dbReference type="OrthoDB" id="3696055at2"/>
<protein>
    <submittedName>
        <fullName evidence="2">Uncharacterized protein</fullName>
    </submittedName>
</protein>
<reference evidence="2 3" key="1">
    <citation type="submission" date="2019-03" db="EMBL/GenBank/DDBJ databases">
        <title>Genomic Encyclopedia of Type Strains, Phase IV (KMG-IV): sequencing the most valuable type-strain genomes for metagenomic binning, comparative biology and taxonomic classification.</title>
        <authorList>
            <person name="Goeker M."/>
        </authorList>
    </citation>
    <scope>NUCLEOTIDE SEQUENCE [LARGE SCALE GENOMIC DNA]</scope>
    <source>
        <strain evidence="2 3">DSM 45934</strain>
    </source>
</reference>
<feature type="transmembrane region" description="Helical" evidence="1">
    <location>
        <begin position="104"/>
        <end position="124"/>
    </location>
</feature>